<evidence type="ECO:0000313" key="3">
    <source>
        <dbReference type="EMBL" id="PZQ95036.1"/>
    </source>
</evidence>
<comment type="caution">
    <text evidence="3">The sequence shown here is derived from an EMBL/GenBank/DDBJ whole genome shotgun (WGS) entry which is preliminary data.</text>
</comment>
<evidence type="ECO:0000256" key="1">
    <source>
        <dbReference type="ARBA" id="ARBA00010116"/>
    </source>
</evidence>
<evidence type="ECO:0000313" key="4">
    <source>
        <dbReference type="Proteomes" id="UP000248975"/>
    </source>
</evidence>
<gene>
    <name evidence="3" type="ORF">DI533_20465</name>
</gene>
<dbReference type="SUPFAM" id="SSF49373">
    <property type="entry name" value="Invasin/intimin cell-adhesion fragments"/>
    <property type="match status" value="1"/>
</dbReference>
<dbReference type="Gene3D" id="2.60.40.10">
    <property type="entry name" value="Immunoglobulins"/>
    <property type="match status" value="1"/>
</dbReference>
<proteinExistence type="inferred from homology"/>
<dbReference type="SMART" id="SM00634">
    <property type="entry name" value="BID_1"/>
    <property type="match status" value="1"/>
</dbReference>
<dbReference type="Pfam" id="PF02369">
    <property type="entry name" value="Big_1"/>
    <property type="match status" value="1"/>
</dbReference>
<protein>
    <recommendedName>
        <fullName evidence="2">Big-1 domain-containing protein</fullName>
    </recommendedName>
</protein>
<organism evidence="3 4">
    <name type="scientific">Cereibacter sphaeroides</name>
    <name type="common">Rhodobacter sphaeroides</name>
    <dbReference type="NCBI Taxonomy" id="1063"/>
    <lineage>
        <taxon>Bacteria</taxon>
        <taxon>Pseudomonadati</taxon>
        <taxon>Pseudomonadota</taxon>
        <taxon>Alphaproteobacteria</taxon>
        <taxon>Rhodobacterales</taxon>
        <taxon>Paracoccaceae</taxon>
        <taxon>Cereibacter</taxon>
    </lineage>
</organism>
<comment type="similarity">
    <text evidence="1">Belongs to the intimin/invasin family.</text>
</comment>
<name>A0A2W5RYW5_CERSP</name>
<dbReference type="PROSITE" id="PS51127">
    <property type="entry name" value="BIG1"/>
    <property type="match status" value="1"/>
</dbReference>
<dbReference type="InterPro" id="IPR003344">
    <property type="entry name" value="Big_1_dom"/>
</dbReference>
<dbReference type="Proteomes" id="UP000248975">
    <property type="component" value="Unassembled WGS sequence"/>
</dbReference>
<accession>A0A2W5RYW5</accession>
<sequence>MPTYEPNYVVGRGRLYFDKFKKGSNNSESGELYFGNSPEFTLTTDSETLDHYSSEHGLREMDASVLLELTQGGNFTVDEINADNLALFFLGEKSTITQTQATDRKETFELIKKGRYYQLGADEVTPSGVRNITNFQIVVAAAGTSISTGSGDITSIPGATPLPSDQYEIEVETGRLYIEPDAANVPGAGMTAAVQYDVDAQTRTIVIGKSDMIYGALRFLSDNPVGTNKDYFFPKVALQPDGDYALKGDDWQVMSFSFRAMKKNSNLQRLYIDIHDESSNPAPVPATYTITSSPAATTGAVGTPVNVTFTVRDQNNQVVSGKTVNFSANSGSTVTPTTGSTNASGQIVVALNRAAAGSGTVTGTVQDGGATNTSTAVTFS</sequence>
<dbReference type="AlphaFoldDB" id="A0A2W5RYW5"/>
<reference evidence="3 4" key="1">
    <citation type="submission" date="2017-08" db="EMBL/GenBank/DDBJ databases">
        <title>Infants hospitalized years apart are colonized by the same room-sourced microbial strains.</title>
        <authorList>
            <person name="Brooks B."/>
            <person name="Olm M.R."/>
            <person name="Firek B.A."/>
            <person name="Baker R."/>
            <person name="Thomas B.C."/>
            <person name="Morowitz M.J."/>
            <person name="Banfield J.F."/>
        </authorList>
    </citation>
    <scope>NUCLEOTIDE SEQUENCE [LARGE SCALE GENOMIC DNA]</scope>
    <source>
        <strain evidence="3">S2_003_000_R2_11</strain>
    </source>
</reference>
<dbReference type="EMBL" id="QFQS01000010">
    <property type="protein sequence ID" value="PZQ95036.1"/>
    <property type="molecule type" value="Genomic_DNA"/>
</dbReference>
<evidence type="ECO:0000259" key="2">
    <source>
        <dbReference type="PROSITE" id="PS51127"/>
    </source>
</evidence>
<feature type="domain" description="Big-1" evidence="2">
    <location>
        <begin position="289"/>
        <end position="380"/>
    </location>
</feature>
<dbReference type="InterPro" id="IPR013783">
    <property type="entry name" value="Ig-like_fold"/>
</dbReference>
<dbReference type="InterPro" id="IPR008964">
    <property type="entry name" value="Invasin/intimin_cell_adhesion"/>
</dbReference>